<name>A0A2H0KNZ3_9BACT</name>
<accession>A0A2H0KNZ3</accession>
<dbReference type="EMBL" id="PCVL01000062">
    <property type="protein sequence ID" value="PIQ72233.1"/>
    <property type="molecule type" value="Genomic_DNA"/>
</dbReference>
<gene>
    <name evidence="1" type="ORF">COV86_04195</name>
</gene>
<dbReference type="AlphaFoldDB" id="A0A2H0KNZ3"/>
<organism evidence="1 2">
    <name type="scientific">Candidatus Roizmanbacteria bacterium CG11_big_fil_rev_8_21_14_0_20_35_14</name>
    <dbReference type="NCBI Taxonomy" id="1974855"/>
    <lineage>
        <taxon>Bacteria</taxon>
        <taxon>Candidatus Roizmaniibacteriota</taxon>
    </lineage>
</organism>
<dbReference type="Proteomes" id="UP000229570">
    <property type="component" value="Unassembled WGS sequence"/>
</dbReference>
<evidence type="ECO:0000313" key="2">
    <source>
        <dbReference type="Proteomes" id="UP000229570"/>
    </source>
</evidence>
<evidence type="ECO:0000313" key="1">
    <source>
        <dbReference type="EMBL" id="PIQ72233.1"/>
    </source>
</evidence>
<protein>
    <submittedName>
        <fullName evidence="1">Uncharacterized protein</fullName>
    </submittedName>
</protein>
<comment type="caution">
    <text evidence="1">The sequence shown here is derived from an EMBL/GenBank/DDBJ whole genome shotgun (WGS) entry which is preliminary data.</text>
</comment>
<reference evidence="1 2" key="1">
    <citation type="submission" date="2017-09" db="EMBL/GenBank/DDBJ databases">
        <title>Depth-based differentiation of microbial function through sediment-hosted aquifers and enrichment of novel symbionts in the deep terrestrial subsurface.</title>
        <authorList>
            <person name="Probst A.J."/>
            <person name="Ladd B."/>
            <person name="Jarett J.K."/>
            <person name="Geller-Mcgrath D.E."/>
            <person name="Sieber C.M."/>
            <person name="Emerson J.B."/>
            <person name="Anantharaman K."/>
            <person name="Thomas B.C."/>
            <person name="Malmstrom R."/>
            <person name="Stieglmeier M."/>
            <person name="Klingl A."/>
            <person name="Woyke T."/>
            <person name="Ryan C.M."/>
            <person name="Banfield J.F."/>
        </authorList>
    </citation>
    <scope>NUCLEOTIDE SEQUENCE [LARGE SCALE GENOMIC DNA]</scope>
    <source>
        <strain evidence="1">CG11_big_fil_rev_8_21_14_0_20_35_14</strain>
    </source>
</reference>
<sequence length="138" mass="15651">MAKNFTAIDDLVKKYKKENNAVSMPKEAEPVRAEKFEIKEVVEHKVEEEVRPFISPRHDTIELPPDLKKMGLQSTSSTQFSSYQNIKLPIPDEKVVVGLHAPITSSFRWLATFAVYLLATVHLGLKVVHGKVIRVLRS</sequence>
<proteinExistence type="predicted"/>